<dbReference type="FunFam" id="1.10.8.350:FF:000001">
    <property type="entry name" value="Lytic murein transglycosylase B"/>
    <property type="match status" value="1"/>
</dbReference>
<feature type="signal peptide" evidence="2">
    <location>
        <begin position="1"/>
        <end position="23"/>
    </location>
</feature>
<dbReference type="PANTHER" id="PTHR30163:SF9">
    <property type="entry name" value="MEMBRANE-BOUND LYTIC MUREIN TRANSGLYCOSYLASE B"/>
    <property type="match status" value="1"/>
</dbReference>
<dbReference type="CDD" id="cd13399">
    <property type="entry name" value="Slt35-like"/>
    <property type="match status" value="1"/>
</dbReference>
<dbReference type="PANTHER" id="PTHR30163">
    <property type="entry name" value="MEMBRANE-BOUND LYTIC MUREIN TRANSGLYCOSYLASE B"/>
    <property type="match status" value="1"/>
</dbReference>
<evidence type="ECO:0000256" key="2">
    <source>
        <dbReference type="SAM" id="SignalP"/>
    </source>
</evidence>
<dbReference type="Gene3D" id="1.10.530.10">
    <property type="match status" value="1"/>
</dbReference>
<keyword evidence="2" id="KW-0732">Signal</keyword>
<dbReference type="PROSITE" id="PS51257">
    <property type="entry name" value="PROKAR_LIPOPROTEIN"/>
    <property type="match status" value="1"/>
</dbReference>
<evidence type="ECO:0000256" key="1">
    <source>
        <dbReference type="PIRSR" id="PIRSR611757-1"/>
    </source>
</evidence>
<dbReference type="NCBIfam" id="TIGR02282">
    <property type="entry name" value="MltB"/>
    <property type="match status" value="1"/>
</dbReference>
<dbReference type="SUPFAM" id="SSF53955">
    <property type="entry name" value="Lysozyme-like"/>
    <property type="match status" value="1"/>
</dbReference>
<feature type="active site" evidence="1">
    <location>
        <position position="156"/>
    </location>
</feature>
<dbReference type="Pfam" id="PF13406">
    <property type="entry name" value="SLT_2"/>
    <property type="match status" value="1"/>
</dbReference>
<dbReference type="RefSeq" id="WP_274584413.1">
    <property type="nucleotide sequence ID" value="NZ_CP145811.1"/>
</dbReference>
<dbReference type="AlphaFoldDB" id="A0A9X4E1V4"/>
<dbReference type="InterPro" id="IPR023346">
    <property type="entry name" value="Lysozyme-like_dom_sf"/>
</dbReference>
<feature type="chain" id="PRO_5042786771" evidence="2">
    <location>
        <begin position="24"/>
        <end position="361"/>
    </location>
</feature>
<evidence type="ECO:0000313" key="6">
    <source>
        <dbReference type="Proteomes" id="UP001149607"/>
    </source>
</evidence>
<dbReference type="GO" id="GO:0009253">
    <property type="term" value="P:peptidoglycan catabolic process"/>
    <property type="evidence" value="ECO:0007669"/>
    <property type="project" value="TreeGrafter"/>
</dbReference>
<dbReference type="InterPro" id="IPR043426">
    <property type="entry name" value="MltB-like"/>
</dbReference>
<sequence length="361" mass="39678">MKKQWFLSAAAAAVLAACGSVPSEQQSTAGNRTPAAPAQAVGQPVFDAAQPSVAETGFPNHPNVQNFIRHEAAQGRLNRAQLEDFFAQAAYKGNIINIMNRPGTAQPWYRFRANNAGSAKINGGRAFYAQNRQVIDQVARQYGVPAEIIVAIVGIETNYGRNMGSFRLADSLSTLAFDYPRRSAFFQQELREMLLMSREENQDPLSFVGSYAGAMGMPQFMPSSYRKWAVDYDGDGKRNIWGSVPDVAASVANYLKAHGWKSGAPVMVPVSLTLTPQLQAVIDEKTELKYTVGQLRDWGVEPLGSVADHERAVLFRLETAPDQYDYFIGLNNFYAVWKYNNSRMYVTAVRDIANGIGAGGL</sequence>
<keyword evidence="6" id="KW-1185">Reference proteome</keyword>
<dbReference type="EMBL" id="CP146598">
    <property type="protein sequence ID" value="WWY03530.1"/>
    <property type="molecule type" value="Genomic_DNA"/>
</dbReference>
<evidence type="ECO:0000259" key="3">
    <source>
        <dbReference type="Pfam" id="PF13406"/>
    </source>
</evidence>
<dbReference type="GO" id="GO:0008933">
    <property type="term" value="F:peptidoglycan lytic transglycosylase activity"/>
    <property type="evidence" value="ECO:0007669"/>
    <property type="project" value="TreeGrafter"/>
</dbReference>
<dbReference type="InterPro" id="IPR011757">
    <property type="entry name" value="Lytic_transglycosylase_MltB"/>
</dbReference>
<protein>
    <submittedName>
        <fullName evidence="4">Lytic murein transglycosylase B</fullName>
    </submittedName>
</protein>
<dbReference type="Gene3D" id="1.10.8.350">
    <property type="entry name" value="Bacterial muramidase"/>
    <property type="match status" value="1"/>
</dbReference>
<evidence type="ECO:0000313" key="4">
    <source>
        <dbReference type="EMBL" id="MDD9327135.1"/>
    </source>
</evidence>
<reference evidence="5" key="2">
    <citation type="submission" date="2024-02" db="EMBL/GenBank/DDBJ databases">
        <title>Neisseria leonii sp. nov.</title>
        <authorList>
            <person name="Boutroux M."/>
            <person name="Favre-Rochex S."/>
            <person name="Gorgette O."/>
            <person name="Touak G."/>
            <person name="Muhle E."/>
            <person name="Chesneau O."/>
            <person name="Clermont D."/>
            <person name="Rahi P."/>
        </authorList>
    </citation>
    <scope>NUCLEOTIDE SEQUENCE</scope>
    <source>
        <strain evidence="5">51.81</strain>
    </source>
</reference>
<accession>A0A9X4E1V4</accession>
<evidence type="ECO:0000313" key="5">
    <source>
        <dbReference type="EMBL" id="WWY03530.1"/>
    </source>
</evidence>
<name>A0A9X4E1V4_9NEIS</name>
<dbReference type="InterPro" id="IPR031304">
    <property type="entry name" value="SLT_2"/>
</dbReference>
<dbReference type="Proteomes" id="UP001149607">
    <property type="component" value="Chromosome"/>
</dbReference>
<gene>
    <name evidence="4" type="primary">mltB</name>
    <name evidence="4" type="ORF">ORY91_000516</name>
    <name evidence="5" type="ORF">V9W64_01950</name>
</gene>
<proteinExistence type="predicted"/>
<reference evidence="4" key="1">
    <citation type="submission" date="2022-10" db="EMBL/GenBank/DDBJ databases">
        <authorList>
            <person name="Boutroux M."/>
        </authorList>
    </citation>
    <scope>NUCLEOTIDE SEQUENCE</scope>
    <source>
        <strain evidence="4">51.81</strain>
    </source>
</reference>
<feature type="domain" description="Transglycosylase SLT" evidence="3">
    <location>
        <begin position="61"/>
        <end position="353"/>
    </location>
</feature>
<dbReference type="EMBL" id="JAPQFL010000001">
    <property type="protein sequence ID" value="MDD9327135.1"/>
    <property type="molecule type" value="Genomic_DNA"/>
</dbReference>
<organism evidence="4">
    <name type="scientific">Neisseria leonii</name>
    <dbReference type="NCBI Taxonomy" id="2995413"/>
    <lineage>
        <taxon>Bacteria</taxon>
        <taxon>Pseudomonadati</taxon>
        <taxon>Pseudomonadota</taxon>
        <taxon>Betaproteobacteria</taxon>
        <taxon>Neisseriales</taxon>
        <taxon>Neisseriaceae</taxon>
        <taxon>Neisseria</taxon>
    </lineage>
</organism>